<feature type="transmembrane region" description="Helical" evidence="1">
    <location>
        <begin position="15"/>
        <end position="37"/>
    </location>
</feature>
<feature type="transmembrane region" description="Helical" evidence="1">
    <location>
        <begin position="57"/>
        <end position="81"/>
    </location>
</feature>
<keyword evidence="3" id="KW-1185">Reference proteome</keyword>
<keyword evidence="1" id="KW-1133">Transmembrane helix</keyword>
<organism evidence="2 3">
    <name type="scientific">Aspergillus ibericus CBS 121593</name>
    <dbReference type="NCBI Taxonomy" id="1448316"/>
    <lineage>
        <taxon>Eukaryota</taxon>
        <taxon>Fungi</taxon>
        <taxon>Dikarya</taxon>
        <taxon>Ascomycota</taxon>
        <taxon>Pezizomycotina</taxon>
        <taxon>Eurotiomycetes</taxon>
        <taxon>Eurotiomycetidae</taxon>
        <taxon>Eurotiales</taxon>
        <taxon>Aspergillaceae</taxon>
        <taxon>Aspergillus</taxon>
        <taxon>Aspergillus subgen. Circumdati</taxon>
    </lineage>
</organism>
<accession>A0A395H410</accession>
<keyword evidence="1" id="KW-0812">Transmembrane</keyword>
<sequence>MPSTNLSKTGYLGNLAWMCLFSIGIEHHIFLLFLILIYDSFLRNPSQSYRHLSQKQLLLFLVSLHRLPILLSLTAFFRIAFNQLIAFVGYPRSVAISFMA</sequence>
<dbReference type="EMBL" id="KZ824434">
    <property type="protein sequence ID" value="RAL01598.1"/>
    <property type="molecule type" value="Genomic_DNA"/>
</dbReference>
<name>A0A395H410_9EURO</name>
<evidence type="ECO:0000256" key="1">
    <source>
        <dbReference type="SAM" id="Phobius"/>
    </source>
</evidence>
<evidence type="ECO:0000313" key="3">
    <source>
        <dbReference type="Proteomes" id="UP000249402"/>
    </source>
</evidence>
<gene>
    <name evidence="2" type="ORF">BO80DRAFT_51957</name>
</gene>
<dbReference type="VEuPathDB" id="FungiDB:BO80DRAFT_51957"/>
<keyword evidence="1" id="KW-0472">Membrane</keyword>
<dbReference type="GeneID" id="37229427"/>
<dbReference type="Proteomes" id="UP000249402">
    <property type="component" value="Unassembled WGS sequence"/>
</dbReference>
<proteinExistence type="predicted"/>
<dbReference type="RefSeq" id="XP_025575925.1">
    <property type="nucleotide sequence ID" value="XM_025724562.1"/>
</dbReference>
<reference evidence="2 3" key="1">
    <citation type="submission" date="2018-02" db="EMBL/GenBank/DDBJ databases">
        <title>The genomes of Aspergillus section Nigri reveals drivers in fungal speciation.</title>
        <authorList>
            <consortium name="DOE Joint Genome Institute"/>
            <person name="Vesth T.C."/>
            <person name="Nybo J."/>
            <person name="Theobald S."/>
            <person name="Brandl J."/>
            <person name="Frisvad J.C."/>
            <person name="Nielsen K.F."/>
            <person name="Lyhne E.K."/>
            <person name="Kogle M.E."/>
            <person name="Kuo A."/>
            <person name="Riley R."/>
            <person name="Clum A."/>
            <person name="Nolan M."/>
            <person name="Lipzen A."/>
            <person name="Salamov A."/>
            <person name="Henrissat B."/>
            <person name="Wiebenga A."/>
            <person name="De vries R.P."/>
            <person name="Grigoriev I.V."/>
            <person name="Mortensen U.H."/>
            <person name="Andersen M.R."/>
            <person name="Baker S.E."/>
        </authorList>
    </citation>
    <scope>NUCLEOTIDE SEQUENCE [LARGE SCALE GENOMIC DNA]</scope>
    <source>
        <strain evidence="2 3">CBS 121593</strain>
    </source>
</reference>
<evidence type="ECO:0000313" key="2">
    <source>
        <dbReference type="EMBL" id="RAL01598.1"/>
    </source>
</evidence>
<dbReference type="AlphaFoldDB" id="A0A395H410"/>
<protein>
    <submittedName>
        <fullName evidence="2">Uncharacterized protein</fullName>
    </submittedName>
</protein>